<dbReference type="RefSeq" id="WP_004814542.1">
    <property type="nucleotide sequence ID" value="NZ_ABXA01000036.1"/>
</dbReference>
<organism evidence="1 2">
    <name type="scientific">Anaerococcus hydrogenalis DSM 7454</name>
    <dbReference type="NCBI Taxonomy" id="561177"/>
    <lineage>
        <taxon>Bacteria</taxon>
        <taxon>Bacillati</taxon>
        <taxon>Bacillota</taxon>
        <taxon>Tissierellia</taxon>
        <taxon>Tissierellales</taxon>
        <taxon>Peptoniphilaceae</taxon>
        <taxon>Anaerococcus</taxon>
    </lineage>
</organism>
<protein>
    <submittedName>
        <fullName evidence="1">Uncharacterized protein</fullName>
    </submittedName>
</protein>
<evidence type="ECO:0000313" key="2">
    <source>
        <dbReference type="Proteomes" id="UP000005451"/>
    </source>
</evidence>
<accession>B6W9U9</accession>
<dbReference type="Proteomes" id="UP000005451">
    <property type="component" value="Unassembled WGS sequence"/>
</dbReference>
<evidence type="ECO:0000313" key="1">
    <source>
        <dbReference type="EMBL" id="EEB35709.1"/>
    </source>
</evidence>
<dbReference type="Pfam" id="PF19952">
    <property type="entry name" value="DUF6414"/>
    <property type="match status" value="1"/>
</dbReference>
<dbReference type="EMBL" id="ABXA01000036">
    <property type="protein sequence ID" value="EEB35709.1"/>
    <property type="molecule type" value="Genomic_DNA"/>
</dbReference>
<dbReference type="InterPro" id="IPR045633">
    <property type="entry name" value="DUF6414"/>
</dbReference>
<comment type="caution">
    <text evidence="1">The sequence shown here is derived from an EMBL/GenBank/DDBJ whole genome shotgun (WGS) entry which is preliminary data.</text>
</comment>
<dbReference type="AlphaFoldDB" id="B6W9U9"/>
<gene>
    <name evidence="1" type="ORF">ANHYDRO_01375</name>
</gene>
<reference evidence="1 2" key="2">
    <citation type="submission" date="2008-10" db="EMBL/GenBank/DDBJ databases">
        <title>Draft genome sequence of Anaerococcus hydrogenalis (DSM 7454).</title>
        <authorList>
            <person name="Sudarsanam P."/>
            <person name="Ley R."/>
            <person name="Guruge J."/>
            <person name="Turnbaugh P.J."/>
            <person name="Mahowald M."/>
            <person name="Liep D."/>
            <person name="Gordon J."/>
        </authorList>
    </citation>
    <scope>NUCLEOTIDE SEQUENCE [LARGE SCALE GENOMIC DNA]</scope>
    <source>
        <strain evidence="1 2">DSM 7454</strain>
    </source>
</reference>
<reference evidence="1 2" key="1">
    <citation type="submission" date="2008-09" db="EMBL/GenBank/DDBJ databases">
        <authorList>
            <person name="Fulton L."/>
            <person name="Clifton S."/>
            <person name="Fulton B."/>
            <person name="Xu J."/>
            <person name="Minx P."/>
            <person name="Pepin K.H."/>
            <person name="Johnson M."/>
            <person name="Thiruvilangam P."/>
            <person name="Bhonagiri V."/>
            <person name="Nash W.E."/>
            <person name="Mardis E.R."/>
            <person name="Wilson R.K."/>
        </authorList>
    </citation>
    <scope>NUCLEOTIDE SEQUENCE [LARGE SCALE GENOMIC DNA]</scope>
    <source>
        <strain evidence="1 2">DSM 7454</strain>
    </source>
</reference>
<sequence>MKDFEIKKYLYIDENTINSYISQIYEGLLTDMKLTKDSASTIENEKSESITDKGAILKGSLHFISAETSLKDKTVSDSIKESLSNYNSKSIRKTYDAYLKINKFLDTVNISSNPNESSKIIEINEDLQFINFNKLKTILEDKCFMENSGLKKNRKQRRKDKNNNNNDENLTIEQIIDMLDLISKLLPTDTIFYNDNYIIPIIEENLLCKPKQISYNFNNDMTVVGELMGSIDTINSFDLKKGALAGIETQMNVITAEVFKSALGLDINKISILKPIIIYSKTSAQTNHHSLDDY</sequence>
<proteinExistence type="predicted"/>
<name>B6W9U9_9FIRM</name>